<sequence length="56" mass="6002">MPRPIDAAELLVEYGHNHGDSPTTADLIAAAELSGLGFPDRDEQDAIRAALDNLTR</sequence>
<dbReference type="EMBL" id="JASCIR010000050">
    <property type="protein sequence ID" value="MDI3390459.1"/>
    <property type="molecule type" value="Genomic_DNA"/>
</dbReference>
<evidence type="ECO:0000313" key="2">
    <source>
        <dbReference type="Proteomes" id="UP001224661"/>
    </source>
</evidence>
<gene>
    <name evidence="1" type="ORF">QIS99_30335</name>
</gene>
<name>A0ABT6S1Y0_9ACTN</name>
<keyword evidence="2" id="KW-1185">Reference proteome</keyword>
<comment type="caution">
    <text evidence="1">The sequence shown here is derived from an EMBL/GenBank/DDBJ whole genome shotgun (WGS) entry which is preliminary data.</text>
</comment>
<dbReference type="RefSeq" id="WP_282516947.1">
    <property type="nucleotide sequence ID" value="NZ_JASCIR010000050.1"/>
</dbReference>
<accession>A0ABT6S1Y0</accession>
<organism evidence="1 2">
    <name type="scientific">Streptomyces solicavernae</name>
    <dbReference type="NCBI Taxonomy" id="3043614"/>
    <lineage>
        <taxon>Bacteria</taxon>
        <taxon>Bacillati</taxon>
        <taxon>Actinomycetota</taxon>
        <taxon>Actinomycetes</taxon>
        <taxon>Kitasatosporales</taxon>
        <taxon>Streptomycetaceae</taxon>
        <taxon>Streptomyces</taxon>
    </lineage>
</organism>
<dbReference type="Proteomes" id="UP001224661">
    <property type="component" value="Unassembled WGS sequence"/>
</dbReference>
<proteinExistence type="predicted"/>
<reference evidence="1 2" key="1">
    <citation type="submission" date="2023-05" db="EMBL/GenBank/DDBJ databases">
        <title>Draft genome sequence of Streptomyces sp. B-S-A8 isolated from a cave soil in Thailand.</title>
        <authorList>
            <person name="Chamroensaksri N."/>
            <person name="Muangham S."/>
        </authorList>
    </citation>
    <scope>NUCLEOTIDE SEQUENCE [LARGE SCALE GENOMIC DNA]</scope>
    <source>
        <strain evidence="1 2">B-S-A8</strain>
    </source>
</reference>
<evidence type="ECO:0000313" key="1">
    <source>
        <dbReference type="EMBL" id="MDI3390459.1"/>
    </source>
</evidence>
<protein>
    <recommendedName>
        <fullName evidence="3">DUF2795 domain-containing protein</fullName>
    </recommendedName>
</protein>
<evidence type="ECO:0008006" key="3">
    <source>
        <dbReference type="Google" id="ProtNLM"/>
    </source>
</evidence>